<dbReference type="AlphaFoldDB" id="A0A1G7ZYM2"/>
<proteinExistence type="predicted"/>
<organism evidence="1 2">
    <name type="scientific">Paraburkholderia phenazinium</name>
    <dbReference type="NCBI Taxonomy" id="60549"/>
    <lineage>
        <taxon>Bacteria</taxon>
        <taxon>Pseudomonadati</taxon>
        <taxon>Pseudomonadota</taxon>
        <taxon>Betaproteobacteria</taxon>
        <taxon>Burkholderiales</taxon>
        <taxon>Burkholderiaceae</taxon>
        <taxon>Paraburkholderia</taxon>
    </lineage>
</organism>
<dbReference type="Gene3D" id="3.40.30.120">
    <property type="match status" value="1"/>
</dbReference>
<evidence type="ECO:0000313" key="1">
    <source>
        <dbReference type="EMBL" id="SDH13765.1"/>
    </source>
</evidence>
<sequence length="65" mass="7225">MQVSGRSCLNPDTPVAYIIGKDLEFVDAEDNWYTLTSLSDDGMVTVRPDGFVLRRSDDAPRYIAA</sequence>
<accession>A0A1G7ZYM2</accession>
<name>A0A1G7ZYM2_9BURK</name>
<evidence type="ECO:0000313" key="2">
    <source>
        <dbReference type="Proteomes" id="UP000199706"/>
    </source>
</evidence>
<reference evidence="1 2" key="1">
    <citation type="submission" date="2016-10" db="EMBL/GenBank/DDBJ databases">
        <authorList>
            <person name="de Groot N.N."/>
        </authorList>
    </citation>
    <scope>NUCLEOTIDE SEQUENCE [LARGE SCALE GENOMIC DNA]</scope>
    <source>
        <strain evidence="1 2">LMG 2247</strain>
    </source>
</reference>
<dbReference type="Proteomes" id="UP000199706">
    <property type="component" value="Unassembled WGS sequence"/>
</dbReference>
<protein>
    <submittedName>
        <fullName evidence="1">Uncharacterized protein</fullName>
    </submittedName>
</protein>
<dbReference type="EMBL" id="FNCJ01000007">
    <property type="protein sequence ID" value="SDH13765.1"/>
    <property type="molecule type" value="Genomic_DNA"/>
</dbReference>
<gene>
    <name evidence="1" type="ORF">SAMN05216466_107233</name>
</gene>